<dbReference type="EMBL" id="JADFTS010000007">
    <property type="protein sequence ID" value="KAF9596331.1"/>
    <property type="molecule type" value="Genomic_DNA"/>
</dbReference>
<dbReference type="Proteomes" id="UP000631114">
    <property type="component" value="Unassembled WGS sequence"/>
</dbReference>
<sequence length="173" mass="19655">MGNTNVYNLYAQECFPNSSIKAKEHGEIDPCEKEYVRAYLNLPEVQNALHANTTKLPYSWGLCSSVLGSWRDRPSTVLPIYKRLIAVQVKILVYSGDIDAVIPVTSTRYSVDALNLTTKTDWRPWFDDSLQVAGYRIDYEGLTFMTVQGAGHEMPRFQPRKAFSLVRLFLDGI</sequence>
<evidence type="ECO:0000313" key="5">
    <source>
        <dbReference type="EMBL" id="KAF9596331.1"/>
    </source>
</evidence>
<keyword evidence="4" id="KW-0325">Glycoprotein</keyword>
<keyword evidence="2" id="KW-0732">Signal</keyword>
<name>A0A835HBM2_9MAGN</name>
<dbReference type="SUPFAM" id="SSF53474">
    <property type="entry name" value="alpha/beta-Hydrolases"/>
    <property type="match status" value="1"/>
</dbReference>
<dbReference type="PANTHER" id="PTHR11802:SF78">
    <property type="entry name" value="CARBOXYPEPTIDASE"/>
    <property type="match status" value="1"/>
</dbReference>
<gene>
    <name evidence="5" type="ORF">IFM89_008857</name>
</gene>
<dbReference type="InterPro" id="IPR029058">
    <property type="entry name" value="AB_hydrolase_fold"/>
</dbReference>
<dbReference type="Gene3D" id="6.10.250.940">
    <property type="match status" value="1"/>
</dbReference>
<organism evidence="5 6">
    <name type="scientific">Coptis chinensis</name>
    <dbReference type="NCBI Taxonomy" id="261450"/>
    <lineage>
        <taxon>Eukaryota</taxon>
        <taxon>Viridiplantae</taxon>
        <taxon>Streptophyta</taxon>
        <taxon>Embryophyta</taxon>
        <taxon>Tracheophyta</taxon>
        <taxon>Spermatophyta</taxon>
        <taxon>Magnoliopsida</taxon>
        <taxon>Ranunculales</taxon>
        <taxon>Ranunculaceae</taxon>
        <taxon>Coptidoideae</taxon>
        <taxon>Coptis</taxon>
    </lineage>
</organism>
<dbReference type="FunFam" id="3.40.50.11320:FF:000002">
    <property type="entry name" value="Carboxypeptidase"/>
    <property type="match status" value="1"/>
</dbReference>
<dbReference type="PANTHER" id="PTHR11802">
    <property type="entry name" value="SERINE PROTEASE FAMILY S10 SERINE CARBOXYPEPTIDASE"/>
    <property type="match status" value="1"/>
</dbReference>
<proteinExistence type="inferred from homology"/>
<keyword evidence="6" id="KW-1185">Reference proteome</keyword>
<accession>A0A835HBM2</accession>
<keyword evidence="3" id="KW-1015">Disulfide bond</keyword>
<dbReference type="GO" id="GO:0005773">
    <property type="term" value="C:vacuole"/>
    <property type="evidence" value="ECO:0007669"/>
    <property type="project" value="TreeGrafter"/>
</dbReference>
<dbReference type="AlphaFoldDB" id="A0A835HBM2"/>
<dbReference type="Gene3D" id="3.40.50.11320">
    <property type="match status" value="1"/>
</dbReference>
<evidence type="ECO:0000256" key="4">
    <source>
        <dbReference type="ARBA" id="ARBA00023180"/>
    </source>
</evidence>
<dbReference type="GO" id="GO:0004185">
    <property type="term" value="F:serine-type carboxypeptidase activity"/>
    <property type="evidence" value="ECO:0007669"/>
    <property type="project" value="InterPro"/>
</dbReference>
<evidence type="ECO:0000256" key="1">
    <source>
        <dbReference type="ARBA" id="ARBA00009431"/>
    </source>
</evidence>
<dbReference type="Pfam" id="PF00450">
    <property type="entry name" value="Peptidase_S10"/>
    <property type="match status" value="1"/>
</dbReference>
<dbReference type="InterPro" id="IPR001563">
    <property type="entry name" value="Peptidase_S10"/>
</dbReference>
<dbReference type="GO" id="GO:0006508">
    <property type="term" value="P:proteolysis"/>
    <property type="evidence" value="ECO:0007669"/>
    <property type="project" value="InterPro"/>
</dbReference>
<evidence type="ECO:0000256" key="2">
    <source>
        <dbReference type="ARBA" id="ARBA00022729"/>
    </source>
</evidence>
<reference evidence="5 6" key="1">
    <citation type="submission" date="2020-10" db="EMBL/GenBank/DDBJ databases">
        <title>The Coptis chinensis genome and diversification of protoberbering-type alkaloids.</title>
        <authorList>
            <person name="Wang B."/>
            <person name="Shu S."/>
            <person name="Song C."/>
            <person name="Liu Y."/>
        </authorList>
    </citation>
    <scope>NUCLEOTIDE SEQUENCE [LARGE SCALE GENOMIC DNA]</scope>
    <source>
        <strain evidence="5">HL-2020</strain>
        <tissue evidence="5">Leaf</tissue>
    </source>
</reference>
<protein>
    <submittedName>
        <fullName evidence="5">Uncharacterized protein</fullName>
    </submittedName>
</protein>
<evidence type="ECO:0000256" key="3">
    <source>
        <dbReference type="ARBA" id="ARBA00023157"/>
    </source>
</evidence>
<comment type="similarity">
    <text evidence="1">Belongs to the peptidase S10 family.</text>
</comment>
<comment type="caution">
    <text evidence="5">The sequence shown here is derived from an EMBL/GenBank/DDBJ whole genome shotgun (WGS) entry which is preliminary data.</text>
</comment>
<evidence type="ECO:0000313" key="6">
    <source>
        <dbReference type="Proteomes" id="UP000631114"/>
    </source>
</evidence>
<dbReference type="OrthoDB" id="443318at2759"/>